<organism evidence="3 4">
    <name type="scientific">Microscilla marina ATCC 23134</name>
    <dbReference type="NCBI Taxonomy" id="313606"/>
    <lineage>
        <taxon>Bacteria</taxon>
        <taxon>Pseudomonadati</taxon>
        <taxon>Bacteroidota</taxon>
        <taxon>Cytophagia</taxon>
        <taxon>Cytophagales</taxon>
        <taxon>Microscillaceae</taxon>
        <taxon>Microscilla</taxon>
    </lineage>
</organism>
<dbReference type="AlphaFoldDB" id="A1ZZW2"/>
<evidence type="ECO:0000313" key="3">
    <source>
        <dbReference type="EMBL" id="EAY24078.1"/>
    </source>
</evidence>
<keyword evidence="1" id="KW-0732">Signal</keyword>
<feature type="chain" id="PRO_5002642569" evidence="1">
    <location>
        <begin position="25"/>
        <end position="1104"/>
    </location>
</feature>
<protein>
    <submittedName>
        <fullName evidence="3">RHS Repeat family</fullName>
    </submittedName>
</protein>
<dbReference type="RefSeq" id="WP_002705567.1">
    <property type="nucleotide sequence ID" value="NZ_AAWS01000083.1"/>
</dbReference>
<dbReference type="Proteomes" id="UP000004095">
    <property type="component" value="Unassembled WGS sequence"/>
</dbReference>
<name>A1ZZW2_MICM2</name>
<gene>
    <name evidence="3" type="ORF">M23134_02698</name>
</gene>
<keyword evidence="4" id="KW-1185">Reference proteome</keyword>
<proteinExistence type="predicted"/>
<dbReference type="EMBL" id="AAWS01000083">
    <property type="protein sequence ID" value="EAY24078.1"/>
    <property type="molecule type" value="Genomic_DNA"/>
</dbReference>
<reference evidence="3 4" key="1">
    <citation type="submission" date="2007-01" db="EMBL/GenBank/DDBJ databases">
        <authorList>
            <person name="Haygood M."/>
            <person name="Podell S."/>
            <person name="Anderson C."/>
            <person name="Hopkinson B."/>
            <person name="Roe K."/>
            <person name="Barbeau K."/>
            <person name="Gaasterland T."/>
            <person name="Ferriera S."/>
            <person name="Johnson J."/>
            <person name="Kravitz S."/>
            <person name="Beeson K."/>
            <person name="Sutton G."/>
            <person name="Rogers Y.-H."/>
            <person name="Friedman R."/>
            <person name="Frazier M."/>
            <person name="Venter J.C."/>
        </authorList>
    </citation>
    <scope>NUCLEOTIDE SEQUENCE [LARGE SCALE GENOMIC DNA]</scope>
    <source>
        <strain evidence="3 4">ATCC 23134</strain>
    </source>
</reference>
<dbReference type="Gene3D" id="2.180.10.10">
    <property type="entry name" value="RHS repeat-associated core"/>
    <property type="match status" value="1"/>
</dbReference>
<evidence type="ECO:0000259" key="2">
    <source>
        <dbReference type="Pfam" id="PF20041"/>
    </source>
</evidence>
<evidence type="ECO:0000313" key="4">
    <source>
        <dbReference type="Proteomes" id="UP000004095"/>
    </source>
</evidence>
<dbReference type="eggNOG" id="COG3209">
    <property type="taxonomic scope" value="Bacteria"/>
</dbReference>
<feature type="signal peptide" evidence="1">
    <location>
        <begin position="1"/>
        <end position="24"/>
    </location>
</feature>
<dbReference type="Pfam" id="PF20041">
    <property type="entry name" value="DUF6443"/>
    <property type="match status" value="1"/>
</dbReference>
<dbReference type="OrthoDB" id="925066at2"/>
<dbReference type="InterPro" id="IPR045619">
    <property type="entry name" value="DUF6443"/>
</dbReference>
<evidence type="ECO:0000256" key="1">
    <source>
        <dbReference type="SAM" id="SignalP"/>
    </source>
</evidence>
<accession>A1ZZW2</accession>
<sequence length="1104" mass="120497">MKYKLINYLIITVCLLLANTQIFGQNTHSGFSVSTSVTSSCGSATGTVTVNVHKTFPGSGFVYLQKSTNGIHWTQINPALGEVIFDIHPTNMSFQYHFSGLTQNTYFRAINGVGVGAYVTNRSLVTVNNVGTPSAGTIQGLGSGKFCSYANVHLTLQNYGYSNVSLNNSVSVVWKAKAIDIPGRYVTIASGASCSFPAGDYTEVFAEVRYTTCNYVSTTPVASIEAYHLSSAGTVSRSVAELCVGASEHFVLTGTANTNDFAIVKWQRSFNSGQTWTDIPHTSTVLSVNPSSLNAGILYSYRLVATHKTYKGCNPVYSAVTNISTRLSPPASINTGAVQSTSNRLCAGSSDQAHLSFSLGSNAAYRVVKWQRSSDNGQSWVDIPVATANLSVVANELNAGTTYLYRVGSEHLQYKGCSLLYSATTSIEVDTTPAVPVANQQVFARFGPGPITVSVGHQAGIASYQWVGYPSVIKGNSLTLDYVAGNKNIEVRGVNTKGCVSPPTLIQVQVMPLPVLNASWQYQNEGSILHTLWVASIYDSYQWFKDGLPIDGATQPSYQTTATGTYRLRIVYKGVSYEVVKVVSGEVATPTHKLNKLQEEVVRVKGITEVNEVAALSVPEGQKLQTIRYLDGLGRPIQAVQVQVSSGKRDVVQGVVYDELSRTTKSLLPYTAQNVSPGNARSNVLNELFLFYQNTPNVAQTTYPYSWQKVENSALNRVLQTFAPGNSWIGAGKGVITDLWTNPDPYQAGTAAIDKIRLFTVNNVAANAEVTKPKDELVLSSPSPSTLHQAGTKIVLSEGFSIADTDPAITFEIKESDQNKPAVAGFYAAGQLSRVRVTDEDGKQTEEFKNKSGQVILKRARVDAHTWAQTYYVYNDFGQLSYVLPPAAVKALDEANWDFAAVDAQLDKLWYRYYYDARGRLISKEVPGAGKVMMVYDKRDRLVLSQDANQRHLGKWSFTKYDQLNRPVMTGMYTSTQTRLALQNALDAQFGSPGYASHEKFDLAGTHGYTNVSFPNTALDVHSVTYYDNYAWKNGQTAYDYSIAGLDARLATEPVNYQVTGQVTATKTAVLDAYGERTGWLTTVSYYDARGRVCKPCRQQQKWS</sequence>
<comment type="caution">
    <text evidence="3">The sequence shown here is derived from an EMBL/GenBank/DDBJ whole genome shotgun (WGS) entry which is preliminary data.</text>
</comment>
<feature type="domain" description="DUF6443" evidence="2">
    <location>
        <begin position="614"/>
        <end position="737"/>
    </location>
</feature>